<keyword evidence="3" id="KW-1185">Reference proteome</keyword>
<dbReference type="EMBL" id="CP019728">
    <property type="protein sequence ID" value="AQS54340.1"/>
    <property type="molecule type" value="Genomic_DNA"/>
</dbReference>
<evidence type="ECO:0000256" key="1">
    <source>
        <dbReference type="SAM" id="Coils"/>
    </source>
</evidence>
<dbReference type="PANTHER" id="PTHR38664:SF1">
    <property type="entry name" value="SLR0058 PROTEIN"/>
    <property type="match status" value="1"/>
</dbReference>
<reference evidence="2 3" key="1">
    <citation type="journal article" date="2014" name="Int. J. Syst. Evol. Microbiol.">
        <title>Jeotgalibaca dankookensis gen. nov., sp. nov., a member of the family Carnobacteriaceae, isolated from seujeot (Korean traditional food).</title>
        <authorList>
            <person name="Lee D.G."/>
            <person name="Trujillo M.E."/>
            <person name="Kang H."/>
            <person name="Ahn T.Y."/>
        </authorList>
    </citation>
    <scope>NUCLEOTIDE SEQUENCE [LARGE SCALE GENOMIC DNA]</scope>
    <source>
        <strain evidence="2 3">EX-07</strain>
    </source>
</reference>
<evidence type="ECO:0000313" key="2">
    <source>
        <dbReference type="EMBL" id="AQS54340.1"/>
    </source>
</evidence>
<dbReference type="AlphaFoldDB" id="A0A1S6IS90"/>
<dbReference type="RefSeq" id="WP_062469180.1">
    <property type="nucleotide sequence ID" value="NZ_BBYN01000011.1"/>
</dbReference>
<evidence type="ECO:0008006" key="4">
    <source>
        <dbReference type="Google" id="ProtNLM"/>
    </source>
</evidence>
<dbReference type="OrthoDB" id="2134917at2"/>
<dbReference type="InterPro" id="IPR008769">
    <property type="entry name" value="PhaF_PhaI"/>
</dbReference>
<dbReference type="NCBIfam" id="NF047773">
    <property type="entry name" value="phas_rel_Lepto"/>
    <property type="match status" value="1"/>
</dbReference>
<name>A0A1S6IS90_9LACT</name>
<dbReference type="STRING" id="708126.BW727_102026"/>
<dbReference type="Proteomes" id="UP000188993">
    <property type="component" value="Chromosome"/>
</dbReference>
<proteinExistence type="predicted"/>
<accession>A0A1S6IS90</accession>
<dbReference type="PANTHER" id="PTHR38664">
    <property type="entry name" value="SLR0058 PROTEIN"/>
    <property type="match status" value="1"/>
</dbReference>
<keyword evidence="1" id="KW-0175">Coiled coil</keyword>
<feature type="coiled-coil region" evidence="1">
    <location>
        <begin position="66"/>
        <end position="93"/>
    </location>
</feature>
<organism evidence="2 3">
    <name type="scientific">Jeotgalibaca dankookensis</name>
    <dbReference type="NCBI Taxonomy" id="708126"/>
    <lineage>
        <taxon>Bacteria</taxon>
        <taxon>Bacillati</taxon>
        <taxon>Bacillota</taxon>
        <taxon>Bacilli</taxon>
        <taxon>Lactobacillales</taxon>
        <taxon>Carnobacteriaceae</taxon>
        <taxon>Jeotgalibaca</taxon>
    </lineage>
</organism>
<dbReference type="KEGG" id="jda:BW727_102026"/>
<gene>
    <name evidence="2" type="ORF">BW727_102026</name>
</gene>
<sequence length="94" mass="10653">MEELKKIFLAGVGITSTSVEKAEKLIDEMVDKGKVTVQEGKELQSELTRKVTDKRPLQKSELENFGYAKKEDLDALNEKLDQLNEKLDTLLNKS</sequence>
<protein>
    <recommendedName>
        <fullName evidence="4">Poly(Hydroxyalcanoate) granule associated protein (Phasin)</fullName>
    </recommendedName>
</protein>
<evidence type="ECO:0000313" key="3">
    <source>
        <dbReference type="Proteomes" id="UP000188993"/>
    </source>
</evidence>